<proteinExistence type="predicted"/>
<reference evidence="1 2" key="1">
    <citation type="journal article" date="2014" name="Am. J. Bot.">
        <title>Genome assembly and annotation for red clover (Trifolium pratense; Fabaceae).</title>
        <authorList>
            <person name="Istvanek J."/>
            <person name="Jaros M."/>
            <person name="Krenek A."/>
            <person name="Repkova J."/>
        </authorList>
    </citation>
    <scope>NUCLEOTIDE SEQUENCE [LARGE SCALE GENOMIC DNA]</scope>
    <source>
        <strain evidence="2">cv. Tatra</strain>
        <tissue evidence="1">Young leaves</tissue>
    </source>
</reference>
<protein>
    <submittedName>
        <fullName evidence="1">Uncharacterized protein</fullName>
    </submittedName>
</protein>
<gene>
    <name evidence="1" type="ORF">L195_g010412</name>
</gene>
<sequence>MMILYCYVTENVDLFSGYGESLKPPIPDSEMKLDRKGLWEDLNSDQYTTEEDSEGTNDIRSSFSSKFVQPTNEDLTMASSEISELWASDPRYYKIIINVLKRCPVLAWLETGFQDHDDGSSRDTWTRTSSSAIGSENRLESTYLFIQMEKCAK</sequence>
<name>A0A2K3PEN0_TRIPR</name>
<accession>A0A2K3PEN0</accession>
<dbReference type="Proteomes" id="UP000236291">
    <property type="component" value="Unassembled WGS sequence"/>
</dbReference>
<dbReference type="AlphaFoldDB" id="A0A2K3PEN0"/>
<evidence type="ECO:0000313" key="2">
    <source>
        <dbReference type="Proteomes" id="UP000236291"/>
    </source>
</evidence>
<evidence type="ECO:0000313" key="1">
    <source>
        <dbReference type="EMBL" id="PNY13746.1"/>
    </source>
</evidence>
<comment type="caution">
    <text evidence="1">The sequence shown here is derived from an EMBL/GenBank/DDBJ whole genome shotgun (WGS) entry which is preliminary data.</text>
</comment>
<dbReference type="EMBL" id="ASHM01006314">
    <property type="protein sequence ID" value="PNY13746.1"/>
    <property type="molecule type" value="Genomic_DNA"/>
</dbReference>
<reference evidence="1 2" key="2">
    <citation type="journal article" date="2017" name="Front. Plant Sci.">
        <title>Gene Classification and Mining of Molecular Markers Useful in Red Clover (Trifolium pratense) Breeding.</title>
        <authorList>
            <person name="Istvanek J."/>
            <person name="Dluhosova J."/>
            <person name="Dluhos P."/>
            <person name="Patkova L."/>
            <person name="Nedelnik J."/>
            <person name="Repkova J."/>
        </authorList>
    </citation>
    <scope>NUCLEOTIDE SEQUENCE [LARGE SCALE GENOMIC DNA]</scope>
    <source>
        <strain evidence="2">cv. Tatra</strain>
        <tissue evidence="1">Young leaves</tissue>
    </source>
</reference>
<organism evidence="1 2">
    <name type="scientific">Trifolium pratense</name>
    <name type="common">Red clover</name>
    <dbReference type="NCBI Taxonomy" id="57577"/>
    <lineage>
        <taxon>Eukaryota</taxon>
        <taxon>Viridiplantae</taxon>
        <taxon>Streptophyta</taxon>
        <taxon>Embryophyta</taxon>
        <taxon>Tracheophyta</taxon>
        <taxon>Spermatophyta</taxon>
        <taxon>Magnoliopsida</taxon>
        <taxon>eudicotyledons</taxon>
        <taxon>Gunneridae</taxon>
        <taxon>Pentapetalae</taxon>
        <taxon>rosids</taxon>
        <taxon>fabids</taxon>
        <taxon>Fabales</taxon>
        <taxon>Fabaceae</taxon>
        <taxon>Papilionoideae</taxon>
        <taxon>50 kb inversion clade</taxon>
        <taxon>NPAAA clade</taxon>
        <taxon>Hologalegina</taxon>
        <taxon>IRL clade</taxon>
        <taxon>Trifolieae</taxon>
        <taxon>Trifolium</taxon>
    </lineage>
</organism>